<feature type="region of interest" description="Disordered" evidence="1">
    <location>
        <begin position="110"/>
        <end position="132"/>
    </location>
</feature>
<feature type="compositionally biased region" description="Basic residues" evidence="1">
    <location>
        <begin position="770"/>
        <end position="780"/>
    </location>
</feature>
<feature type="region of interest" description="Disordered" evidence="1">
    <location>
        <begin position="532"/>
        <end position="571"/>
    </location>
</feature>
<feature type="compositionally biased region" description="Low complexity" evidence="1">
    <location>
        <begin position="411"/>
        <end position="425"/>
    </location>
</feature>
<feature type="compositionally biased region" description="Pro residues" evidence="1">
    <location>
        <begin position="543"/>
        <end position="552"/>
    </location>
</feature>
<feature type="compositionally biased region" description="Low complexity" evidence="1">
    <location>
        <begin position="728"/>
        <end position="751"/>
    </location>
</feature>
<feature type="region of interest" description="Disordered" evidence="1">
    <location>
        <begin position="341"/>
        <end position="442"/>
    </location>
</feature>
<feature type="region of interest" description="Disordered" evidence="1">
    <location>
        <begin position="450"/>
        <end position="469"/>
    </location>
</feature>
<feature type="compositionally biased region" description="Low complexity" evidence="1">
    <location>
        <begin position="785"/>
        <end position="806"/>
    </location>
</feature>
<feature type="compositionally biased region" description="Basic residues" evidence="1">
    <location>
        <begin position="831"/>
        <end position="841"/>
    </location>
</feature>
<feature type="compositionally biased region" description="Polar residues" evidence="1">
    <location>
        <begin position="692"/>
        <end position="703"/>
    </location>
</feature>
<feature type="compositionally biased region" description="Low complexity" evidence="1">
    <location>
        <begin position="816"/>
        <end position="830"/>
    </location>
</feature>
<feature type="compositionally biased region" description="Basic and acidic residues" evidence="1">
    <location>
        <begin position="119"/>
        <end position="132"/>
    </location>
</feature>
<organism evidence="2 3">
    <name type="scientific">Prorocentrum cordatum</name>
    <dbReference type="NCBI Taxonomy" id="2364126"/>
    <lineage>
        <taxon>Eukaryota</taxon>
        <taxon>Sar</taxon>
        <taxon>Alveolata</taxon>
        <taxon>Dinophyceae</taxon>
        <taxon>Prorocentrales</taxon>
        <taxon>Prorocentraceae</taxon>
        <taxon>Prorocentrum</taxon>
    </lineage>
</organism>
<comment type="caution">
    <text evidence="2">The sequence shown here is derived from an EMBL/GenBank/DDBJ whole genome shotgun (WGS) entry which is preliminary data.</text>
</comment>
<evidence type="ECO:0000313" key="3">
    <source>
        <dbReference type="Proteomes" id="UP001189429"/>
    </source>
</evidence>
<feature type="compositionally biased region" description="Low complexity" evidence="1">
    <location>
        <begin position="450"/>
        <end position="460"/>
    </location>
</feature>
<dbReference type="EMBL" id="CAUYUJ010015593">
    <property type="protein sequence ID" value="CAK0856000.1"/>
    <property type="molecule type" value="Genomic_DNA"/>
</dbReference>
<evidence type="ECO:0000256" key="1">
    <source>
        <dbReference type="SAM" id="MobiDB-lite"/>
    </source>
</evidence>
<reference evidence="2" key="1">
    <citation type="submission" date="2023-10" db="EMBL/GenBank/DDBJ databases">
        <authorList>
            <person name="Chen Y."/>
            <person name="Shah S."/>
            <person name="Dougan E. K."/>
            <person name="Thang M."/>
            <person name="Chan C."/>
        </authorList>
    </citation>
    <scope>NUCLEOTIDE SEQUENCE [LARGE SCALE GENOMIC DNA]</scope>
</reference>
<feature type="compositionally biased region" description="Low complexity" evidence="1">
    <location>
        <begin position="367"/>
        <end position="377"/>
    </location>
</feature>
<sequence>MAAGTSAENNGLKKLLVDSSVPEIATFLSKPRADGEFGLESMSDYANVFKEEDYDDKLQTLVLDKDEERRWSEVFSEAYDHYAREVEASPAPFCGGPYYRELRSARRNVSLTSSSNVRSDADTRAQGNLEKRDLGGGAGLTMAASARAPDMLPSALLQVLWALKLLATSGGLAGASVVDPKQLYDVKKKAFWKARNCHLKEARAYDDFALRKCMERPGPEASIVQWVLDRDKATRANARALRGAGWPWGEAINHAEDVQCVVQWYCSGAGVARRALAPELPERGVATHQQPAEPLARWLASRGAPSAQSRPALAPQVVAKYETEPRELCRIVTSRCIASAPAAPPAPAAAPAATPPPRRCPPPPDPAAGLPLPAQPASGTPQRRTAGEPSAPPPPARAAAPPPWECPPALDPAAGAPAPSACGPPQERSAGEPSAPPALMRAAVGARLAPGPAAAPAGLAQDSPLFRPQRFDFYRDEGGARAASGAWAPQAASPPPQLEWFPCAWPCSAPAQQPVLSPAHWCGPAPLMQPPLGGASAAGGGFAPPPPPPPERVPVRESVPPPQAAAAHAERDALLASARKLEEKVQELLSGQEGLRHELEQVRMEVRDSSRQFLEQPCGPAAGFQDLPEVGPALMQPTQVLYRSDQWGGPSLQPDTVFYPHAEQQPPSPRREFPQNRLLSQPALQAELVLPGQSTAPPAQTRATYPESARPAESGRWARPPRRPPRPSTTRAPRTRRPWAPTSSTPRAPSTWRRRRTRPLWTPRSCTPRARARAGRRPARPARPTPGRWPRWAPRCCPRRAGPALRLRAEPGSGTRRAPSSGSGWGARPPSSRRPRTRCWRPRALGPPRTRRSRTQPRGSCAAGARPPTGRCRTARGSPPPRRWWWTSRPAPRRRRPTSASAGEPGVHRQVDEQGLVDRWGGLAAAPEVRLRLSGRGFWSAWRAVAPRRGRDRAASEGGSQQGSGWRRAANAKQIPAPSARPCRVRPDAPGLQSHALAVHLAVPQRVAPV</sequence>
<dbReference type="Proteomes" id="UP001189429">
    <property type="component" value="Unassembled WGS sequence"/>
</dbReference>
<accession>A0ABN9U9N7</accession>
<evidence type="ECO:0000313" key="2">
    <source>
        <dbReference type="EMBL" id="CAK0856000.1"/>
    </source>
</evidence>
<feature type="region of interest" description="Disordered" evidence="1">
    <location>
        <begin position="947"/>
        <end position="990"/>
    </location>
</feature>
<feature type="compositionally biased region" description="Pro residues" evidence="1">
    <location>
        <begin position="342"/>
        <end position="366"/>
    </location>
</feature>
<proteinExistence type="predicted"/>
<feature type="compositionally biased region" description="Low complexity" evidence="1">
    <location>
        <begin position="759"/>
        <end position="769"/>
    </location>
</feature>
<keyword evidence="3" id="KW-1185">Reference proteome</keyword>
<protein>
    <submittedName>
        <fullName evidence="2">Uncharacterized protein</fullName>
    </submittedName>
</protein>
<feature type="compositionally biased region" description="Pro residues" evidence="1">
    <location>
        <begin position="390"/>
        <end position="410"/>
    </location>
</feature>
<name>A0ABN9U9N7_9DINO</name>
<gene>
    <name evidence="2" type="ORF">PCOR1329_LOCUS46499</name>
</gene>
<feature type="region of interest" description="Disordered" evidence="1">
    <location>
        <begin position="641"/>
        <end position="908"/>
    </location>
</feature>